<protein>
    <recommendedName>
        <fullName evidence="5">Myb-like domain-containing protein</fullName>
    </recommendedName>
</protein>
<dbReference type="Proteomes" id="UP000283543">
    <property type="component" value="Unassembled WGS sequence"/>
</dbReference>
<evidence type="ECO:0000313" key="3">
    <source>
        <dbReference type="EMBL" id="RHY41320.1"/>
    </source>
</evidence>
<name>A0A3R7A0E3_APHAT</name>
<dbReference type="PANTHER" id="PTHR37558">
    <property type="entry name" value="HTH CENPB-TYPE DOMAIN-CONTAINING PROTEIN"/>
    <property type="match status" value="1"/>
</dbReference>
<evidence type="ECO:0000313" key="4">
    <source>
        <dbReference type="Proteomes" id="UP000283543"/>
    </source>
</evidence>
<organism evidence="3 4">
    <name type="scientific">Aphanomyces astaci</name>
    <name type="common">Crayfish plague agent</name>
    <dbReference type="NCBI Taxonomy" id="112090"/>
    <lineage>
        <taxon>Eukaryota</taxon>
        <taxon>Sar</taxon>
        <taxon>Stramenopiles</taxon>
        <taxon>Oomycota</taxon>
        <taxon>Saprolegniomycetes</taxon>
        <taxon>Saprolegniales</taxon>
        <taxon>Verrucalvaceae</taxon>
        <taxon>Aphanomyces</taxon>
    </lineage>
</organism>
<sequence>MGKPNQAQLKWTDDLDLALLREVLRVEPYDGEHGTLIQRWKEVAASLSLYSNQGIPHRSARDHYEGLVQAFKATDKSQRQWGTGSDEDVPEKVQLLQDLVDRRDAADTLKTAVKSKDKKRKESLESTGSQLCVEAEQRVSKRQRPMSAKREQSDAMVDELLEFEKKKQMDDHRFRMERLEFDREEQQLRKAQMAENAQRGALLEKLFKYFLAFNGVVVGIPLATGGYFVHNLRNDERFREHFHDKYPELVDAIHEYIPVFPEAAPRDDIGESDAAIFKQPVHAKVQLKSGKSIVFHVPFDSSIADVHKLALTSNPTDQVVKVDFQDDDVTEAPAKPAPAHVGGGPASTWPTTYTPRNQRAPSTNSSSAIHNELRAVRAKETALRAELRKGDREIDAIKADLRTTEELKVQLKAQLPHKRFLGLF</sequence>
<dbReference type="PANTHER" id="PTHR37558:SF1">
    <property type="entry name" value="HTH CENPB-TYPE DOMAIN-CONTAINING PROTEIN"/>
    <property type="match status" value="1"/>
</dbReference>
<keyword evidence="2" id="KW-1133">Transmembrane helix</keyword>
<dbReference type="EMBL" id="QUTB01009092">
    <property type="protein sequence ID" value="RHY41320.1"/>
    <property type="molecule type" value="Genomic_DNA"/>
</dbReference>
<accession>A0A3R7A0E3</accession>
<feature type="compositionally biased region" description="Polar residues" evidence="1">
    <location>
        <begin position="353"/>
        <end position="369"/>
    </location>
</feature>
<keyword evidence="2" id="KW-0472">Membrane</keyword>
<dbReference type="VEuPathDB" id="FungiDB:H257_18379"/>
<evidence type="ECO:0000256" key="2">
    <source>
        <dbReference type="SAM" id="Phobius"/>
    </source>
</evidence>
<dbReference type="AlphaFoldDB" id="A0A3R7A0E3"/>
<proteinExistence type="predicted"/>
<evidence type="ECO:0000256" key="1">
    <source>
        <dbReference type="SAM" id="MobiDB-lite"/>
    </source>
</evidence>
<evidence type="ECO:0008006" key="5">
    <source>
        <dbReference type="Google" id="ProtNLM"/>
    </source>
</evidence>
<comment type="caution">
    <text evidence="3">The sequence shown here is derived from an EMBL/GenBank/DDBJ whole genome shotgun (WGS) entry which is preliminary data.</text>
</comment>
<reference evidence="3 4" key="1">
    <citation type="submission" date="2018-08" db="EMBL/GenBank/DDBJ databases">
        <title>Aphanomyces genome sequencing and annotation.</title>
        <authorList>
            <person name="Minardi D."/>
            <person name="Oidtmann B."/>
            <person name="Van Der Giezen M."/>
            <person name="Studholme D.J."/>
        </authorList>
    </citation>
    <scope>NUCLEOTIDE SEQUENCE [LARGE SCALE GENOMIC DNA]</scope>
    <source>
        <strain evidence="3 4">Si</strain>
    </source>
</reference>
<gene>
    <name evidence="3" type="ORF">DYB34_000081</name>
</gene>
<feature type="region of interest" description="Disordered" evidence="1">
    <location>
        <begin position="353"/>
        <end position="372"/>
    </location>
</feature>
<dbReference type="VEuPathDB" id="FungiDB:H257_07001"/>
<feature type="transmembrane region" description="Helical" evidence="2">
    <location>
        <begin position="209"/>
        <end position="229"/>
    </location>
</feature>
<keyword evidence="2" id="KW-0812">Transmembrane</keyword>